<comment type="caution">
    <text evidence="13">The sequence shown here is derived from an EMBL/GenBank/DDBJ whole genome shotgun (WGS) entry which is preliminary data.</text>
</comment>
<comment type="pathway">
    <text evidence="3 12">Carbohydrate degradation; pentose phosphate pathway; D-glyceraldehyde 3-phosphate and beta-D-fructose 6-phosphate from D-ribose 5-phosphate and D-xylulose 5-phosphate (non-oxidative stage): step 2/3.</text>
</comment>
<organism evidence="13 14">
    <name type="scientific">Corynebacterium renale</name>
    <dbReference type="NCBI Taxonomy" id="1724"/>
    <lineage>
        <taxon>Bacteria</taxon>
        <taxon>Bacillati</taxon>
        <taxon>Actinomycetota</taxon>
        <taxon>Actinomycetes</taxon>
        <taxon>Mycobacteriales</taxon>
        <taxon>Corynebacteriaceae</taxon>
        <taxon>Corynebacterium</taxon>
    </lineage>
</organism>
<dbReference type="NCBIfam" id="NF002881">
    <property type="entry name" value="PRK03343.1"/>
    <property type="match status" value="1"/>
</dbReference>
<gene>
    <name evidence="12" type="primary">tal</name>
    <name evidence="13" type="ORF">ATK06_1795</name>
</gene>
<dbReference type="GO" id="GO:0005975">
    <property type="term" value="P:carbohydrate metabolic process"/>
    <property type="evidence" value="ECO:0007669"/>
    <property type="project" value="InterPro"/>
</dbReference>
<dbReference type="EMBL" id="PDJF01000001">
    <property type="protein sequence ID" value="PFG28676.1"/>
    <property type="molecule type" value="Genomic_DNA"/>
</dbReference>
<evidence type="ECO:0000256" key="4">
    <source>
        <dbReference type="ARBA" id="ARBA00008426"/>
    </source>
</evidence>
<dbReference type="GO" id="GO:0005737">
    <property type="term" value="C:cytoplasm"/>
    <property type="evidence" value="ECO:0007669"/>
    <property type="project" value="UniProtKB-SubCell"/>
</dbReference>
<comment type="subcellular location">
    <subcellularLocation>
        <location evidence="2 12">Cytoplasm</location>
    </subcellularLocation>
</comment>
<evidence type="ECO:0000256" key="11">
    <source>
        <dbReference type="ARBA" id="ARBA00048810"/>
    </source>
</evidence>
<evidence type="ECO:0000256" key="2">
    <source>
        <dbReference type="ARBA" id="ARBA00004496"/>
    </source>
</evidence>
<dbReference type="SUPFAM" id="SSF51569">
    <property type="entry name" value="Aldolase"/>
    <property type="match status" value="1"/>
</dbReference>
<comment type="catalytic activity">
    <reaction evidence="11 12">
        <text>D-sedoheptulose 7-phosphate + D-glyceraldehyde 3-phosphate = D-erythrose 4-phosphate + beta-D-fructose 6-phosphate</text>
        <dbReference type="Rhea" id="RHEA:17053"/>
        <dbReference type="ChEBI" id="CHEBI:16897"/>
        <dbReference type="ChEBI" id="CHEBI:57483"/>
        <dbReference type="ChEBI" id="CHEBI:57634"/>
        <dbReference type="ChEBI" id="CHEBI:59776"/>
        <dbReference type="EC" id="2.2.1.2"/>
    </reaction>
</comment>
<dbReference type="PANTHER" id="PTHR10683:SF31">
    <property type="entry name" value="TRANSALDOLASE"/>
    <property type="match status" value="1"/>
</dbReference>
<dbReference type="NCBIfam" id="TIGR00876">
    <property type="entry name" value="tal_mycobact"/>
    <property type="match status" value="1"/>
</dbReference>
<feature type="active site" description="Schiff-base intermediate with substrate" evidence="12">
    <location>
        <position position="139"/>
    </location>
</feature>
<keyword evidence="9 12" id="KW-0570">Pentose shunt</keyword>
<evidence type="ECO:0000313" key="13">
    <source>
        <dbReference type="EMBL" id="PFG28676.1"/>
    </source>
</evidence>
<dbReference type="PANTHER" id="PTHR10683">
    <property type="entry name" value="TRANSALDOLASE"/>
    <property type="match status" value="1"/>
</dbReference>
<protein>
    <recommendedName>
        <fullName evidence="6 12">Transaldolase</fullName>
        <ecNumber evidence="5 12">2.2.1.2</ecNumber>
    </recommendedName>
</protein>
<name>A0A2A9DQN8_9CORY</name>
<evidence type="ECO:0000256" key="9">
    <source>
        <dbReference type="ARBA" id="ARBA00023126"/>
    </source>
</evidence>
<dbReference type="CDD" id="cd00955">
    <property type="entry name" value="Transaldolase_like"/>
    <property type="match status" value="1"/>
</dbReference>
<dbReference type="GO" id="GO:0006098">
    <property type="term" value="P:pentose-phosphate shunt"/>
    <property type="evidence" value="ECO:0007669"/>
    <property type="project" value="UniProtKB-UniRule"/>
</dbReference>
<evidence type="ECO:0000256" key="5">
    <source>
        <dbReference type="ARBA" id="ARBA00013151"/>
    </source>
</evidence>
<dbReference type="EC" id="2.2.1.2" evidence="5 12"/>
<proteinExistence type="inferred from homology"/>
<dbReference type="PROSITE" id="PS01054">
    <property type="entry name" value="TRANSALDOLASE_1"/>
    <property type="match status" value="1"/>
</dbReference>
<evidence type="ECO:0000256" key="1">
    <source>
        <dbReference type="ARBA" id="ARBA00003518"/>
    </source>
</evidence>
<dbReference type="AlphaFoldDB" id="A0A2A9DQN8"/>
<comment type="function">
    <text evidence="1 12">Transaldolase is important for the balance of metabolites in the pentose-phosphate pathway.</text>
</comment>
<evidence type="ECO:0000256" key="7">
    <source>
        <dbReference type="ARBA" id="ARBA00022490"/>
    </source>
</evidence>
<keyword evidence="7 12" id="KW-0963">Cytoplasm</keyword>
<keyword evidence="10 12" id="KW-0704">Schiff base</keyword>
<evidence type="ECO:0000256" key="6">
    <source>
        <dbReference type="ARBA" id="ARBA00018292"/>
    </source>
</evidence>
<reference evidence="13 14" key="1">
    <citation type="submission" date="2017-10" db="EMBL/GenBank/DDBJ databases">
        <title>Sequencing the genomes of 1000 actinobacteria strains.</title>
        <authorList>
            <person name="Klenk H.-P."/>
        </authorList>
    </citation>
    <scope>NUCLEOTIDE SEQUENCE [LARGE SCALE GENOMIC DNA]</scope>
    <source>
        <strain evidence="13 14">DSM 20688</strain>
    </source>
</reference>
<accession>A0A2A9DQN8</accession>
<dbReference type="InterPro" id="IPR001585">
    <property type="entry name" value="TAL/FSA"/>
</dbReference>
<dbReference type="GO" id="GO:0004801">
    <property type="term" value="F:transaldolase activity"/>
    <property type="evidence" value="ECO:0007669"/>
    <property type="project" value="UniProtKB-UniRule"/>
</dbReference>
<evidence type="ECO:0000256" key="12">
    <source>
        <dbReference type="HAMAP-Rule" id="MF_00493"/>
    </source>
</evidence>
<dbReference type="STRING" id="1724.GCA_001044175_00428"/>
<dbReference type="RefSeq" id="WP_048381640.1">
    <property type="nucleotide sequence ID" value="NZ_LDYE01000011.1"/>
</dbReference>
<dbReference type="InterPro" id="IPR018225">
    <property type="entry name" value="Transaldolase_AS"/>
</dbReference>
<keyword evidence="14" id="KW-1185">Reference proteome</keyword>
<sequence>MTAIDDLKKAGTSTWLDDLSRDRLNTGNLAEVIETKSVAGVTTNPAIFAAAMTQGVAYDAQIEELKAAGASVDDAVYEMSIQDVQNACDLFLPIYEQSGGEDGRVSIEVDPRISEDTNATIAQAKELWSKVDRPNVMIKIPATRGSLPAISEALGAGISVNVTLIFSVDRYREVMKAFEDGITLAEKNGHDVSSIHSVASFFVSRVDTEVDKRLEEIGTEDALALRGKAGVANARLAYAAFQDFFGPRELPTGTNIQRPLWASTGVKNPEYPADLYVKELAGPNTVNTMPESTIDATLEANRIDGDTLTGTAAASEEIFADLRKVGVDLEDVFAVLEVEGVEKFVASWTELLEKIGGQLSA</sequence>
<dbReference type="InterPro" id="IPR013785">
    <property type="entry name" value="Aldolase_TIM"/>
</dbReference>
<dbReference type="OrthoDB" id="9809101at2"/>
<dbReference type="Pfam" id="PF00923">
    <property type="entry name" value="TAL_FSA"/>
    <property type="match status" value="1"/>
</dbReference>
<comment type="similarity">
    <text evidence="4 12">Belongs to the transaldolase family. Type 2 subfamily.</text>
</comment>
<dbReference type="HAMAP" id="MF_00493">
    <property type="entry name" value="Transaldolase_2"/>
    <property type="match status" value="1"/>
</dbReference>
<dbReference type="UniPathway" id="UPA00115">
    <property type="reaction ID" value="UER00414"/>
</dbReference>
<evidence type="ECO:0000256" key="3">
    <source>
        <dbReference type="ARBA" id="ARBA00004857"/>
    </source>
</evidence>
<dbReference type="InterPro" id="IPR004732">
    <property type="entry name" value="Transaldolase_2"/>
</dbReference>
<dbReference type="Proteomes" id="UP000221653">
    <property type="component" value="Unassembled WGS sequence"/>
</dbReference>
<keyword evidence="8 12" id="KW-0808">Transferase</keyword>
<evidence type="ECO:0000313" key="14">
    <source>
        <dbReference type="Proteomes" id="UP000221653"/>
    </source>
</evidence>
<dbReference type="Gene3D" id="3.20.20.70">
    <property type="entry name" value="Aldolase class I"/>
    <property type="match status" value="1"/>
</dbReference>
<evidence type="ECO:0000256" key="10">
    <source>
        <dbReference type="ARBA" id="ARBA00023270"/>
    </source>
</evidence>
<dbReference type="PIRSF" id="PIRSF036915">
    <property type="entry name" value="Trnald_Bac_Plnt"/>
    <property type="match status" value="1"/>
</dbReference>
<evidence type="ECO:0000256" key="8">
    <source>
        <dbReference type="ARBA" id="ARBA00022679"/>
    </source>
</evidence>